<feature type="region of interest" description="Disordered" evidence="1">
    <location>
        <begin position="1"/>
        <end position="48"/>
    </location>
</feature>
<feature type="region of interest" description="Disordered" evidence="1">
    <location>
        <begin position="135"/>
        <end position="188"/>
    </location>
</feature>
<dbReference type="RefSeq" id="XP_021876758.1">
    <property type="nucleotide sequence ID" value="XM_022019825.1"/>
</dbReference>
<comment type="caution">
    <text evidence="2">The sequence shown here is derived from an EMBL/GenBank/DDBJ whole genome shotgun (WGS) entry which is preliminary data.</text>
</comment>
<organism evidence="2 3">
    <name type="scientific">Lobosporangium transversale</name>
    <dbReference type="NCBI Taxonomy" id="64571"/>
    <lineage>
        <taxon>Eukaryota</taxon>
        <taxon>Fungi</taxon>
        <taxon>Fungi incertae sedis</taxon>
        <taxon>Mucoromycota</taxon>
        <taxon>Mortierellomycotina</taxon>
        <taxon>Mortierellomycetes</taxon>
        <taxon>Mortierellales</taxon>
        <taxon>Mortierellaceae</taxon>
        <taxon>Lobosporangium</taxon>
    </lineage>
</organism>
<protein>
    <submittedName>
        <fullName evidence="2">Uncharacterized protein</fullName>
    </submittedName>
</protein>
<sequence>MGSQNEAPQQHQQQRLQQHLSSVDMIDVAVSTDGKRSNSDKKKRDGIDTVQPDMNAYLIGLWEGIVHIGDDPKILAGITALATNVLNNGDHSAHLLSVKHKHERRQLWQEKEENIMQKQKKHQPKSDADEYKEGLENLPIGKSESLLSARDGEVDERSKMNRNQENKAMEEKQSERISKDQRSEALHQTASEIEQKGNQGHDDSHGKFEQINLTNRSSTANYDKPGEYNFLNKKKHCWKAIENKLSLLITFLSL</sequence>
<proteinExistence type="predicted"/>
<dbReference type="Proteomes" id="UP000193648">
    <property type="component" value="Unassembled WGS sequence"/>
</dbReference>
<gene>
    <name evidence="2" type="ORF">BCR41DRAFT_191922</name>
</gene>
<evidence type="ECO:0000313" key="3">
    <source>
        <dbReference type="Proteomes" id="UP000193648"/>
    </source>
</evidence>
<dbReference type="GeneID" id="33561670"/>
<feature type="compositionally biased region" description="Low complexity" evidence="1">
    <location>
        <begin position="9"/>
        <end position="20"/>
    </location>
</feature>
<feature type="compositionally biased region" description="Basic and acidic residues" evidence="1">
    <location>
        <begin position="33"/>
        <end position="47"/>
    </location>
</feature>
<accession>A0A1Y2G9F7</accession>
<feature type="compositionally biased region" description="Basic and acidic residues" evidence="1">
    <location>
        <begin position="150"/>
        <end position="185"/>
    </location>
</feature>
<dbReference type="EMBL" id="MCFF01000054">
    <property type="protein sequence ID" value="ORZ04821.1"/>
    <property type="molecule type" value="Genomic_DNA"/>
</dbReference>
<reference evidence="2 3" key="1">
    <citation type="submission" date="2016-07" db="EMBL/GenBank/DDBJ databases">
        <title>Pervasive Adenine N6-methylation of Active Genes in Fungi.</title>
        <authorList>
            <consortium name="DOE Joint Genome Institute"/>
            <person name="Mondo S.J."/>
            <person name="Dannebaum R.O."/>
            <person name="Kuo R.C."/>
            <person name="Labutti K."/>
            <person name="Haridas S."/>
            <person name="Kuo A."/>
            <person name="Salamov A."/>
            <person name="Ahrendt S.R."/>
            <person name="Lipzen A."/>
            <person name="Sullivan W."/>
            <person name="Andreopoulos W.B."/>
            <person name="Clum A."/>
            <person name="Lindquist E."/>
            <person name="Daum C."/>
            <person name="Ramamoorthy G.K."/>
            <person name="Gryganskyi A."/>
            <person name="Culley D."/>
            <person name="Magnuson J.K."/>
            <person name="James T.Y."/>
            <person name="O'Malley M.A."/>
            <person name="Stajich J.E."/>
            <person name="Spatafora J.W."/>
            <person name="Visel A."/>
            <person name="Grigoriev I.V."/>
        </authorList>
    </citation>
    <scope>NUCLEOTIDE SEQUENCE [LARGE SCALE GENOMIC DNA]</scope>
    <source>
        <strain evidence="2 3">NRRL 3116</strain>
    </source>
</reference>
<dbReference type="OrthoDB" id="2434852at2759"/>
<evidence type="ECO:0000256" key="1">
    <source>
        <dbReference type="SAM" id="MobiDB-lite"/>
    </source>
</evidence>
<dbReference type="AlphaFoldDB" id="A0A1Y2G9F7"/>
<evidence type="ECO:0000313" key="2">
    <source>
        <dbReference type="EMBL" id="ORZ04821.1"/>
    </source>
</evidence>
<keyword evidence="3" id="KW-1185">Reference proteome</keyword>
<name>A0A1Y2G9F7_9FUNG</name>
<dbReference type="InParanoid" id="A0A1Y2G9F7"/>